<keyword evidence="7" id="KW-1185">Reference proteome</keyword>
<dbReference type="GO" id="GO:0017004">
    <property type="term" value="P:cytochrome complex assembly"/>
    <property type="evidence" value="ECO:0007669"/>
    <property type="project" value="UniProtKB-KW"/>
</dbReference>
<feature type="domain" description="Thioredoxin" evidence="5">
    <location>
        <begin position="245"/>
        <end position="419"/>
    </location>
</feature>
<proteinExistence type="predicted"/>
<dbReference type="RefSeq" id="WP_131963122.1">
    <property type="nucleotide sequence ID" value="NZ_SMFL01000033.1"/>
</dbReference>
<evidence type="ECO:0000256" key="3">
    <source>
        <dbReference type="ARBA" id="ARBA00023157"/>
    </source>
</evidence>
<dbReference type="EMBL" id="SMFL01000033">
    <property type="protein sequence ID" value="TDE07965.1"/>
    <property type="molecule type" value="Genomic_DNA"/>
</dbReference>
<evidence type="ECO:0000313" key="6">
    <source>
        <dbReference type="EMBL" id="TDE07965.1"/>
    </source>
</evidence>
<evidence type="ECO:0000256" key="4">
    <source>
        <dbReference type="ARBA" id="ARBA00023284"/>
    </source>
</evidence>
<dbReference type="AlphaFoldDB" id="A0A4R5DBQ3"/>
<dbReference type="InterPro" id="IPR050553">
    <property type="entry name" value="Thioredoxin_ResA/DsbE_sf"/>
</dbReference>
<comment type="subcellular location">
    <subcellularLocation>
        <location evidence="1">Cell envelope</location>
    </subcellularLocation>
</comment>
<dbReference type="InterPro" id="IPR013766">
    <property type="entry name" value="Thioredoxin_domain"/>
</dbReference>
<comment type="caution">
    <text evidence="6">The sequence shown here is derived from an EMBL/GenBank/DDBJ whole genome shotgun (WGS) entry which is preliminary data.</text>
</comment>
<dbReference type="Gene3D" id="3.40.30.10">
    <property type="entry name" value="Glutaredoxin"/>
    <property type="match status" value="1"/>
</dbReference>
<dbReference type="Pfam" id="PF13905">
    <property type="entry name" value="Thioredoxin_8"/>
    <property type="match status" value="1"/>
</dbReference>
<accession>A0A4R5DBQ3</accession>
<evidence type="ECO:0000256" key="1">
    <source>
        <dbReference type="ARBA" id="ARBA00004196"/>
    </source>
</evidence>
<reference evidence="6 7" key="1">
    <citation type="submission" date="2019-03" db="EMBL/GenBank/DDBJ databases">
        <title>Dyadobacter AR-3-6 sp. nov., isolated from arctic soil.</title>
        <authorList>
            <person name="Chaudhary D.K."/>
        </authorList>
    </citation>
    <scope>NUCLEOTIDE SEQUENCE [LARGE SCALE GENOMIC DNA]</scope>
    <source>
        <strain evidence="6 7">AR-3-6</strain>
    </source>
</reference>
<dbReference type="GO" id="GO:0030313">
    <property type="term" value="C:cell envelope"/>
    <property type="evidence" value="ECO:0007669"/>
    <property type="project" value="UniProtKB-SubCell"/>
</dbReference>
<dbReference type="Proteomes" id="UP000294850">
    <property type="component" value="Unassembled WGS sequence"/>
</dbReference>
<keyword evidence="4" id="KW-0676">Redox-active center</keyword>
<dbReference type="InterPro" id="IPR036249">
    <property type="entry name" value="Thioredoxin-like_sf"/>
</dbReference>
<evidence type="ECO:0000259" key="5">
    <source>
        <dbReference type="PROSITE" id="PS51352"/>
    </source>
</evidence>
<dbReference type="PROSITE" id="PS51352">
    <property type="entry name" value="THIOREDOXIN_2"/>
    <property type="match status" value="1"/>
</dbReference>
<evidence type="ECO:0000313" key="7">
    <source>
        <dbReference type="Proteomes" id="UP000294850"/>
    </source>
</evidence>
<organism evidence="6 7">
    <name type="scientific">Dyadobacter psychrotolerans</name>
    <dbReference type="NCBI Taxonomy" id="2541721"/>
    <lineage>
        <taxon>Bacteria</taxon>
        <taxon>Pseudomonadati</taxon>
        <taxon>Bacteroidota</taxon>
        <taxon>Cytophagia</taxon>
        <taxon>Cytophagales</taxon>
        <taxon>Spirosomataceae</taxon>
        <taxon>Dyadobacter</taxon>
    </lineage>
</organism>
<sequence>MKNLFVYPVTLMILSAKIDFALETDDIIVNLKVTNSISESNKKVIKGEIIDTKNMGVIIPMGLEKFSISYLSFQNDQTLLSRESMRDFSRIYVLSGLVKGTKVIIPDINRDGNFTNDSTYKYSVIKIHRRAAVEFVKTIDVPYTYKSGNTLFKRSIQLKILPYEPVRYSAVSTSELLETYFSINMVKSAILKLNKRNYIIHFIKPADVDAGYVASSFLIKDAITDAEIRYEPSIKVGEEFFLNGKAVTIRAVSFFCDSVQIQIRDSKYVNGLRMNNILPDEVRHLLLSKLKKEQWMDNRLILVDFWGSWCAPCIRSIPDLKNIYDLYVKGGLMNMLSVAHERTNDTTKMQKIIREYDMDWSHLIEFYEQSNYESSLINKFRISEYPTTILLDNKWRILYRGVGDSEIKILGERINAALSDK</sequence>
<gene>
    <name evidence="6" type="ORF">E0F88_33400</name>
</gene>
<evidence type="ECO:0000256" key="2">
    <source>
        <dbReference type="ARBA" id="ARBA00022748"/>
    </source>
</evidence>
<dbReference type="PANTHER" id="PTHR42852">
    <property type="entry name" value="THIOL:DISULFIDE INTERCHANGE PROTEIN DSBE"/>
    <property type="match status" value="1"/>
</dbReference>
<name>A0A4R5DBQ3_9BACT</name>
<protein>
    <submittedName>
        <fullName evidence="6">TlpA family protein disulfide reductase</fullName>
    </submittedName>
</protein>
<dbReference type="PANTHER" id="PTHR42852:SF6">
    <property type="entry name" value="THIOL:DISULFIDE INTERCHANGE PROTEIN DSBE"/>
    <property type="match status" value="1"/>
</dbReference>
<dbReference type="SUPFAM" id="SSF52833">
    <property type="entry name" value="Thioredoxin-like"/>
    <property type="match status" value="1"/>
</dbReference>
<dbReference type="OrthoDB" id="6399635at2"/>
<keyword evidence="2" id="KW-0201">Cytochrome c-type biogenesis</keyword>
<keyword evidence="3" id="KW-1015">Disulfide bond</keyword>
<dbReference type="InterPro" id="IPR012336">
    <property type="entry name" value="Thioredoxin-like_fold"/>
</dbReference>
<dbReference type="CDD" id="cd02966">
    <property type="entry name" value="TlpA_like_family"/>
    <property type="match status" value="1"/>
</dbReference>